<dbReference type="InterPro" id="IPR002694">
    <property type="entry name" value="Znf_CHC2"/>
</dbReference>
<evidence type="ECO:0000256" key="1">
    <source>
        <dbReference type="ARBA" id="ARBA00022723"/>
    </source>
</evidence>
<evidence type="ECO:0000259" key="4">
    <source>
        <dbReference type="SMART" id="SM00400"/>
    </source>
</evidence>
<reference evidence="5" key="1">
    <citation type="submission" date="2023-05" db="EMBL/GenBank/DDBJ databases">
        <authorList>
            <consortium name="Clinical and Environmental Microbiology Branch: Whole genome sequencing antimicrobial resistance pathogens in the healthcare setting"/>
        </authorList>
    </citation>
    <scope>NUCLEOTIDE SEQUENCE</scope>
    <source>
        <strain evidence="5">2023GN-00287</strain>
    </source>
</reference>
<dbReference type="RefSeq" id="WP_131445708.1">
    <property type="nucleotide sequence ID" value="NZ_JACOJU010000003.1"/>
</dbReference>
<proteinExistence type="predicted"/>
<gene>
    <name evidence="5" type="ORF">SGX49_001819</name>
</gene>
<name>A0AAN4CZL1_CITFR</name>
<organism evidence="5 6">
    <name type="scientific">Citrobacter freundii</name>
    <dbReference type="NCBI Taxonomy" id="546"/>
    <lineage>
        <taxon>Bacteria</taxon>
        <taxon>Pseudomonadati</taxon>
        <taxon>Pseudomonadota</taxon>
        <taxon>Gammaproteobacteria</taxon>
        <taxon>Enterobacterales</taxon>
        <taxon>Enterobacteriaceae</taxon>
        <taxon>Citrobacter</taxon>
        <taxon>Citrobacter freundii complex</taxon>
    </lineage>
</organism>
<dbReference type="GO" id="GO:0005737">
    <property type="term" value="C:cytoplasm"/>
    <property type="evidence" value="ECO:0007669"/>
    <property type="project" value="TreeGrafter"/>
</dbReference>
<sequence>MNDIMKMIDQHVQLEKQGKNYVGLCPLHSEKTPSFTVDPEAKTFRCFGCGVHGDAADFAKLMLVKGLNAVETVNLHVSPNFTGRVLVQLKEGRHVCDYPLVNGEHVATLSSFLEMARLAGWSVTAEQGVCNA</sequence>
<dbReference type="GO" id="GO:0003677">
    <property type="term" value="F:DNA binding"/>
    <property type="evidence" value="ECO:0007669"/>
    <property type="project" value="InterPro"/>
</dbReference>
<protein>
    <submittedName>
        <fullName evidence="5">DNA primase</fullName>
    </submittedName>
</protein>
<comment type="caution">
    <text evidence="5">The sequence shown here is derived from an EMBL/GenBank/DDBJ whole genome shotgun (WGS) entry which is preliminary data.</text>
</comment>
<dbReference type="InterPro" id="IPR050219">
    <property type="entry name" value="DnaG_primase"/>
</dbReference>
<dbReference type="SUPFAM" id="SSF57783">
    <property type="entry name" value="Zinc beta-ribbon"/>
    <property type="match status" value="1"/>
</dbReference>
<evidence type="ECO:0000313" key="5">
    <source>
        <dbReference type="EMBL" id="ELV3679409.1"/>
    </source>
</evidence>
<evidence type="ECO:0000256" key="2">
    <source>
        <dbReference type="ARBA" id="ARBA00022771"/>
    </source>
</evidence>
<dbReference type="PANTHER" id="PTHR30313">
    <property type="entry name" value="DNA PRIMASE"/>
    <property type="match status" value="1"/>
</dbReference>
<keyword evidence="3" id="KW-0862">Zinc</keyword>
<dbReference type="Gene3D" id="3.90.580.10">
    <property type="entry name" value="Zinc finger, CHC2-type domain"/>
    <property type="match status" value="1"/>
</dbReference>
<evidence type="ECO:0000313" key="6">
    <source>
        <dbReference type="Proteomes" id="UP001279522"/>
    </source>
</evidence>
<dbReference type="Proteomes" id="UP001279522">
    <property type="component" value="Unassembled WGS sequence"/>
</dbReference>
<dbReference type="GO" id="GO:0008270">
    <property type="term" value="F:zinc ion binding"/>
    <property type="evidence" value="ECO:0007669"/>
    <property type="project" value="UniProtKB-KW"/>
</dbReference>
<dbReference type="InterPro" id="IPR036977">
    <property type="entry name" value="DNA_primase_Znf_CHC2"/>
</dbReference>
<dbReference type="EMBL" id="ABOSXX010000006">
    <property type="protein sequence ID" value="ELV3679409.1"/>
    <property type="molecule type" value="Genomic_DNA"/>
</dbReference>
<dbReference type="PANTHER" id="PTHR30313:SF2">
    <property type="entry name" value="DNA PRIMASE"/>
    <property type="match status" value="1"/>
</dbReference>
<dbReference type="SMART" id="SM00400">
    <property type="entry name" value="ZnF_CHCC"/>
    <property type="match status" value="1"/>
</dbReference>
<feature type="domain" description="Zinc finger CHC2-type" evidence="4">
    <location>
        <begin position="21"/>
        <end position="77"/>
    </location>
</feature>
<dbReference type="Pfam" id="PF01807">
    <property type="entry name" value="Zn_ribbon_DnaG"/>
    <property type="match status" value="1"/>
</dbReference>
<dbReference type="GO" id="GO:0003899">
    <property type="term" value="F:DNA-directed RNA polymerase activity"/>
    <property type="evidence" value="ECO:0007669"/>
    <property type="project" value="InterPro"/>
</dbReference>
<dbReference type="GO" id="GO:0006269">
    <property type="term" value="P:DNA replication, synthesis of primer"/>
    <property type="evidence" value="ECO:0007669"/>
    <property type="project" value="TreeGrafter"/>
</dbReference>
<keyword evidence="2" id="KW-0863">Zinc-finger</keyword>
<dbReference type="AlphaFoldDB" id="A0AAN4CZL1"/>
<keyword evidence="1" id="KW-0479">Metal-binding</keyword>
<evidence type="ECO:0000256" key="3">
    <source>
        <dbReference type="ARBA" id="ARBA00022833"/>
    </source>
</evidence>
<accession>A0AAN4CZL1</accession>